<name>A0A0A2V4E5_PARBA</name>
<dbReference type="HOGENOM" id="CLU_2455347_0_0_1"/>
<organism evidence="1 2">
    <name type="scientific">Paracoccidioides lutzii (strain ATCC MYA-826 / Pb01)</name>
    <name type="common">Paracoccidioides brasiliensis</name>
    <dbReference type="NCBI Taxonomy" id="502779"/>
    <lineage>
        <taxon>Eukaryota</taxon>
        <taxon>Fungi</taxon>
        <taxon>Dikarya</taxon>
        <taxon>Ascomycota</taxon>
        <taxon>Pezizomycotina</taxon>
        <taxon>Eurotiomycetes</taxon>
        <taxon>Eurotiomycetidae</taxon>
        <taxon>Onygenales</taxon>
        <taxon>Ajellomycetaceae</taxon>
        <taxon>Paracoccidioides</taxon>
    </lineage>
</organism>
<dbReference type="RefSeq" id="XP_015702584.1">
    <property type="nucleotide sequence ID" value="XM_015847788.1"/>
</dbReference>
<dbReference type="VEuPathDB" id="FungiDB:PAAG_12276"/>
<evidence type="ECO:0000313" key="1">
    <source>
        <dbReference type="EMBL" id="KGQ01025.1"/>
    </source>
</evidence>
<gene>
    <name evidence="1" type="ORF">PAAG_12276</name>
</gene>
<protein>
    <submittedName>
        <fullName evidence="1">Uncharacterized protein</fullName>
    </submittedName>
</protein>
<dbReference type="Proteomes" id="UP000002059">
    <property type="component" value="Partially assembled WGS sequence"/>
</dbReference>
<proteinExistence type="predicted"/>
<accession>A0A0A2V4E5</accession>
<dbReference type="KEGG" id="pbl:PAAG_12276"/>
<dbReference type="AlphaFoldDB" id="A0A0A2V4E5"/>
<dbReference type="EMBL" id="KN294011">
    <property type="protein sequence ID" value="KGQ01025.1"/>
    <property type="molecule type" value="Genomic_DNA"/>
</dbReference>
<dbReference type="GeneID" id="26970991"/>
<keyword evidence="2" id="KW-1185">Reference proteome</keyword>
<reference evidence="1 2" key="1">
    <citation type="journal article" date="2011" name="PLoS Genet.">
        <title>Comparative genomic analysis of human fungal pathogens causing paracoccidioidomycosis.</title>
        <authorList>
            <person name="Desjardins C.A."/>
            <person name="Champion M.D."/>
            <person name="Holder J.W."/>
            <person name="Muszewska A."/>
            <person name="Goldberg J."/>
            <person name="Bailao A.M."/>
            <person name="Brigido M.M."/>
            <person name="Ferreira M.E."/>
            <person name="Garcia A.M."/>
            <person name="Grynberg M."/>
            <person name="Gujja S."/>
            <person name="Heiman D.I."/>
            <person name="Henn M.R."/>
            <person name="Kodira C.D."/>
            <person name="Leon-Narvaez H."/>
            <person name="Longo L.V."/>
            <person name="Ma L.J."/>
            <person name="Malavazi I."/>
            <person name="Matsuo A.L."/>
            <person name="Morais F.V."/>
            <person name="Pereira M."/>
            <person name="Rodriguez-Brito S."/>
            <person name="Sakthikumar S."/>
            <person name="Salem-Izacc S.M."/>
            <person name="Sykes S.M."/>
            <person name="Teixeira M.M."/>
            <person name="Vallejo M.C."/>
            <person name="Walter M.E."/>
            <person name="Yandava C."/>
            <person name="Young S."/>
            <person name="Zeng Q."/>
            <person name="Zucker J."/>
            <person name="Felipe M.S."/>
            <person name="Goldman G.H."/>
            <person name="Haas B.J."/>
            <person name="McEwen J.G."/>
            <person name="Nino-Vega G."/>
            <person name="Puccia R."/>
            <person name="San-Blas G."/>
            <person name="Soares C.M."/>
            <person name="Birren B.W."/>
            <person name="Cuomo C.A."/>
        </authorList>
    </citation>
    <scope>NUCLEOTIDE SEQUENCE [LARGE SCALE GENOMIC DNA]</scope>
    <source>
        <strain evidence="2">ATCC MYA-826 / Pb01</strain>
    </source>
</reference>
<evidence type="ECO:0000313" key="2">
    <source>
        <dbReference type="Proteomes" id="UP000002059"/>
    </source>
</evidence>
<sequence length="89" mass="10255">MPVTGFMVFRLRQRRVRKSAEEATRQEHEIELRITSKLKEKDGFRAMHIKHPRAGKRQLNCSDGTEVPGKALNSAWAPPRSTLIRLFGQ</sequence>